<proteinExistence type="predicted"/>
<dbReference type="AlphaFoldDB" id="A0A0F9JR21"/>
<sequence>MKHTPGPWKIGKEPFGVDYMVTGPLSVGICDITHHVGQNCEADARLIAAAPEMLDVCQVINKDICEWCQEVVELAESEGLDSQRCETACPMKTQLRAAIAKAKGE</sequence>
<dbReference type="EMBL" id="LAZR01009526">
    <property type="protein sequence ID" value="KKM72118.1"/>
    <property type="molecule type" value="Genomic_DNA"/>
</dbReference>
<protein>
    <submittedName>
        <fullName evidence="1">Uncharacterized protein</fullName>
    </submittedName>
</protein>
<accession>A0A0F9JR21</accession>
<gene>
    <name evidence="1" type="ORF">LCGC14_1423760</name>
</gene>
<reference evidence="1" key="1">
    <citation type="journal article" date="2015" name="Nature">
        <title>Complex archaea that bridge the gap between prokaryotes and eukaryotes.</title>
        <authorList>
            <person name="Spang A."/>
            <person name="Saw J.H."/>
            <person name="Jorgensen S.L."/>
            <person name="Zaremba-Niedzwiedzka K."/>
            <person name="Martijn J."/>
            <person name="Lind A.E."/>
            <person name="van Eijk R."/>
            <person name="Schleper C."/>
            <person name="Guy L."/>
            <person name="Ettema T.J."/>
        </authorList>
    </citation>
    <scope>NUCLEOTIDE SEQUENCE</scope>
</reference>
<organism evidence="1">
    <name type="scientific">marine sediment metagenome</name>
    <dbReference type="NCBI Taxonomy" id="412755"/>
    <lineage>
        <taxon>unclassified sequences</taxon>
        <taxon>metagenomes</taxon>
        <taxon>ecological metagenomes</taxon>
    </lineage>
</organism>
<comment type="caution">
    <text evidence="1">The sequence shown here is derived from an EMBL/GenBank/DDBJ whole genome shotgun (WGS) entry which is preliminary data.</text>
</comment>
<evidence type="ECO:0000313" key="1">
    <source>
        <dbReference type="EMBL" id="KKM72118.1"/>
    </source>
</evidence>
<name>A0A0F9JR21_9ZZZZ</name>